<comment type="caution">
    <text evidence="2">The sequence shown here is derived from an EMBL/GenBank/DDBJ whole genome shotgun (WGS) entry which is preliminary data.</text>
</comment>
<keyword evidence="3" id="KW-1185">Reference proteome</keyword>
<organism evidence="2 3">
    <name type="scientific">Panicum virgatum</name>
    <name type="common">Blackwell switchgrass</name>
    <dbReference type="NCBI Taxonomy" id="38727"/>
    <lineage>
        <taxon>Eukaryota</taxon>
        <taxon>Viridiplantae</taxon>
        <taxon>Streptophyta</taxon>
        <taxon>Embryophyta</taxon>
        <taxon>Tracheophyta</taxon>
        <taxon>Spermatophyta</taxon>
        <taxon>Magnoliopsida</taxon>
        <taxon>Liliopsida</taxon>
        <taxon>Poales</taxon>
        <taxon>Poaceae</taxon>
        <taxon>PACMAD clade</taxon>
        <taxon>Panicoideae</taxon>
        <taxon>Panicodae</taxon>
        <taxon>Paniceae</taxon>
        <taxon>Panicinae</taxon>
        <taxon>Panicum</taxon>
        <taxon>Panicum sect. Hiantes</taxon>
    </lineage>
</organism>
<dbReference type="EMBL" id="CM029045">
    <property type="protein sequence ID" value="KAG2601127.1"/>
    <property type="molecule type" value="Genomic_DNA"/>
</dbReference>
<reference evidence="2" key="1">
    <citation type="submission" date="2020-05" db="EMBL/GenBank/DDBJ databases">
        <title>WGS assembly of Panicum virgatum.</title>
        <authorList>
            <person name="Lovell J.T."/>
            <person name="Jenkins J."/>
            <person name="Shu S."/>
            <person name="Juenger T.E."/>
            <person name="Schmutz J."/>
        </authorList>
    </citation>
    <scope>NUCLEOTIDE SEQUENCE</scope>
    <source>
        <strain evidence="2">AP13</strain>
    </source>
</reference>
<protein>
    <recommendedName>
        <fullName evidence="4">Secreted protein</fullName>
    </recommendedName>
</protein>
<evidence type="ECO:0008006" key="4">
    <source>
        <dbReference type="Google" id="ProtNLM"/>
    </source>
</evidence>
<dbReference type="AlphaFoldDB" id="A0A8T0SSQ1"/>
<evidence type="ECO:0000313" key="3">
    <source>
        <dbReference type="Proteomes" id="UP000823388"/>
    </source>
</evidence>
<dbReference type="Proteomes" id="UP000823388">
    <property type="component" value="Chromosome 5K"/>
</dbReference>
<feature type="signal peptide" evidence="1">
    <location>
        <begin position="1"/>
        <end position="22"/>
    </location>
</feature>
<accession>A0A8T0SSQ1</accession>
<feature type="chain" id="PRO_5035868195" description="Secreted protein" evidence="1">
    <location>
        <begin position="23"/>
        <end position="72"/>
    </location>
</feature>
<name>A0A8T0SSQ1_PANVG</name>
<evidence type="ECO:0000313" key="2">
    <source>
        <dbReference type="EMBL" id="KAG2601127.1"/>
    </source>
</evidence>
<gene>
    <name evidence="2" type="ORF">PVAP13_5KG570914</name>
</gene>
<evidence type="ECO:0000256" key="1">
    <source>
        <dbReference type="SAM" id="SignalP"/>
    </source>
</evidence>
<keyword evidence="1" id="KW-0732">Signal</keyword>
<proteinExistence type="predicted"/>
<sequence length="72" mass="7913">MARKGLNSLVILMTWLIWKLRNRCIFDGCQPRPTGPASNLVEDGKGKSARGAVAVRRVCGSSILQGRDCNRN</sequence>